<organism evidence="9 10">
    <name type="scientific">Bathycoccus prasinos</name>
    <dbReference type="NCBI Taxonomy" id="41875"/>
    <lineage>
        <taxon>Eukaryota</taxon>
        <taxon>Viridiplantae</taxon>
        <taxon>Chlorophyta</taxon>
        <taxon>Mamiellophyceae</taxon>
        <taxon>Mamiellales</taxon>
        <taxon>Bathycoccaceae</taxon>
        <taxon>Bathycoccus</taxon>
    </lineage>
</organism>
<protein>
    <submittedName>
        <fullName evidence="9">Patched 2</fullName>
    </submittedName>
</protein>
<keyword evidence="2 7" id="KW-0812">Transmembrane</keyword>
<feature type="domain" description="SSD" evidence="8">
    <location>
        <begin position="728"/>
        <end position="836"/>
    </location>
</feature>
<feature type="transmembrane region" description="Helical" evidence="7">
    <location>
        <begin position="731"/>
        <end position="748"/>
    </location>
</feature>
<sequence>MDYFEDAYGFARVQSLILTAKEGKTLASKEAFAEMERLEKWFVSVEYDHDGAKYSGKVKYENLCYKVVDTADETPCFHLTPLDCFKQGMQSVPGVENNTKFLPSYSARPDFSDQTQFDFGTDFTKAFIDDACKEWYNLQTPLKMIFGGTTHEGEGESALVTGIGGMRNVFATRSAKNLAEKGVLTTEWLDSGSVETDILDCPLDVTANDCSCVDSFTITSVTSYGCIPSGSNQPASCCDGFMKPFSTHPCAKYLFQINPSALSVGSLVLESCQLPAIDMGTSSCNLQPDGTTKYLQPYTGYATPTATECQVIMEDAELTAACNDFDNSYESATKCCAMVYDASKQMCHCRYLDAPVQAYFTTFGEDFETYAGKCLKDNESYEACPNVSPPPSPPPPGVGYTCIANMGPFLNALALAQMDVTNVENAIAMCGLAQGYYGNYCMDDPTVIATVATNPALYGAAINSTVNAGVSANCATGGIAVRAHTPDQKTQHETCASNYDDYQGKCYVVIGKMGANINPTAEEVSACCTAANVMAFNACPCVNVEDGYGVDRSIASTTDIRLDFILNTPVSGCVAALGAAGFTANTYTCNSPPSPPPSPPPGDPKYTLPSSTRHAVDESEAESILEGWEKTWLDGIEDATKDFEHIEVSWYASRSLEDVISDASKSAYGFVAIGYALVVVFCFFFFIRGLSAQSGKPPGPVPAILATIVCILSTAASLGFAAFYVEAGLKFNAITLQVVPFLALGLGMNDYFVFAKYVGICHGESPKGSSARYIIRKAYRKAGASITASSVTNFAAFCLGAITPIPAVRAFSIQVAMTVVCNYLAAVVIFPCLLLFDLERHVNANPDAVGQRARLTAKSEESSGKDGFSCIRCMGALASIVFRMTCVLLSAGFFAFCASGIDKVNLGLDLEDVVPSSSYIYDYALNTRNYFATYQVSLVSSGIDFATTTENQALLEHDFVTAPNVNADYGSVNYLRYLADETTGKVNAGEVCSENTVWLYDYINLSDESLERCASINADAILSDSDKKKKCIRTCMNAEPQMAYAPTTHNPTVTSASQTYRCSYNATNNHCVCPWRQVYNPTLYNTNLQTFLDGGERGQISQSLMITNSTPTSVGHTTISDVRALFYVEDVFSLEDKLNHMRKARKIAENSKLATEDGATVFPFDYALYALNEQYLNIERNTLRGLGISVAIAFVVMYPFVTSLWLDVILTFVIAVIQIELYGLIHWIDLKLNAVTMVNLIMTVGISIEFVIHEARAFAEAKGTRPERAAQALSEMGPAIFASAFTTFLAVLPLVGADYEYFQKYFFSMYAMILFVGLFNALVTLPAILSFIGPPELTEDAVRDSEGVLDKEMV</sequence>
<evidence type="ECO:0000256" key="7">
    <source>
        <dbReference type="SAM" id="Phobius"/>
    </source>
</evidence>
<dbReference type="Pfam" id="PF03176">
    <property type="entry name" value="MMPL"/>
    <property type="match status" value="1"/>
</dbReference>
<feature type="transmembrane region" description="Helical" evidence="7">
    <location>
        <begin position="1234"/>
        <end position="1252"/>
    </location>
</feature>
<feature type="transmembrane region" description="Helical" evidence="7">
    <location>
        <begin position="667"/>
        <end position="687"/>
    </location>
</feature>
<feature type="region of interest" description="Disordered" evidence="6">
    <location>
        <begin position="589"/>
        <end position="612"/>
    </location>
</feature>
<dbReference type="PROSITE" id="PS50156">
    <property type="entry name" value="SSD"/>
    <property type="match status" value="2"/>
</dbReference>
<dbReference type="Pfam" id="PF12349">
    <property type="entry name" value="Sterol-sensing"/>
    <property type="match status" value="1"/>
</dbReference>
<evidence type="ECO:0000256" key="4">
    <source>
        <dbReference type="ARBA" id="ARBA00023136"/>
    </source>
</evidence>
<dbReference type="Gene3D" id="1.20.1640.10">
    <property type="entry name" value="Multidrug efflux transporter AcrB transmembrane domain"/>
    <property type="match status" value="2"/>
</dbReference>
<dbReference type="RefSeq" id="XP_007512809.1">
    <property type="nucleotide sequence ID" value="XM_007512747.1"/>
</dbReference>
<evidence type="ECO:0000259" key="8">
    <source>
        <dbReference type="PROSITE" id="PS50156"/>
    </source>
</evidence>
<feature type="transmembrane region" description="Helical" evidence="7">
    <location>
        <begin position="1273"/>
        <end position="1295"/>
    </location>
</feature>
<name>K8EHF1_9CHLO</name>
<evidence type="ECO:0000256" key="1">
    <source>
        <dbReference type="ARBA" id="ARBA00004141"/>
    </source>
</evidence>
<keyword evidence="10" id="KW-1185">Reference proteome</keyword>
<evidence type="ECO:0000256" key="3">
    <source>
        <dbReference type="ARBA" id="ARBA00022989"/>
    </source>
</evidence>
<dbReference type="Proteomes" id="UP000198341">
    <property type="component" value="Chromosome 6"/>
</dbReference>
<dbReference type="eggNOG" id="KOG1933">
    <property type="taxonomic scope" value="Eukaryota"/>
</dbReference>
<evidence type="ECO:0000313" key="9">
    <source>
        <dbReference type="EMBL" id="CCO17409.1"/>
    </source>
</evidence>
<keyword evidence="3 7" id="KW-1133">Transmembrane helix</keyword>
<evidence type="ECO:0000313" key="10">
    <source>
        <dbReference type="Proteomes" id="UP000198341"/>
    </source>
</evidence>
<feature type="transmembrane region" description="Helical" evidence="7">
    <location>
        <begin position="1307"/>
        <end position="1329"/>
    </location>
</feature>
<accession>K8EHF1</accession>
<evidence type="ECO:0000256" key="2">
    <source>
        <dbReference type="ARBA" id="ARBA00022692"/>
    </source>
</evidence>
<evidence type="ECO:0000256" key="6">
    <source>
        <dbReference type="SAM" id="MobiDB-lite"/>
    </source>
</evidence>
<feature type="domain" description="SSD" evidence="8">
    <location>
        <begin position="1240"/>
        <end position="1331"/>
    </location>
</feature>
<dbReference type="GO" id="GO:0005886">
    <property type="term" value="C:plasma membrane"/>
    <property type="evidence" value="ECO:0007669"/>
    <property type="project" value="TreeGrafter"/>
</dbReference>
<dbReference type="PANTHER" id="PTHR46022:SF1">
    <property type="entry name" value="PROTEIN PATCHED"/>
    <property type="match status" value="1"/>
</dbReference>
<feature type="transmembrane region" description="Helical" evidence="7">
    <location>
        <begin position="782"/>
        <end position="805"/>
    </location>
</feature>
<keyword evidence="5" id="KW-0325">Glycoprotein</keyword>
<dbReference type="InterPro" id="IPR004869">
    <property type="entry name" value="MMPL_dom"/>
</dbReference>
<feature type="transmembrane region" description="Helical" evidence="7">
    <location>
        <begin position="699"/>
        <end position="725"/>
    </location>
</feature>
<evidence type="ECO:0000256" key="5">
    <source>
        <dbReference type="ARBA" id="ARBA00023180"/>
    </source>
</evidence>
<gene>
    <name evidence="9" type="ORF">Bathy06g03190</name>
</gene>
<dbReference type="EMBL" id="FO082273">
    <property type="protein sequence ID" value="CCO17409.1"/>
    <property type="molecule type" value="Genomic_DNA"/>
</dbReference>
<comment type="subcellular location">
    <subcellularLocation>
        <location evidence="1">Membrane</location>
        <topology evidence="1">Multi-pass membrane protein</topology>
    </subcellularLocation>
</comment>
<dbReference type="InterPro" id="IPR053958">
    <property type="entry name" value="HMGCR/SNAP/NPC1-like_SSD"/>
</dbReference>
<dbReference type="STRING" id="41875.K8EHF1"/>
<dbReference type="GeneID" id="19015299"/>
<keyword evidence="4 7" id="KW-0472">Membrane</keyword>
<dbReference type="SUPFAM" id="SSF82866">
    <property type="entry name" value="Multidrug efflux transporter AcrB transmembrane domain"/>
    <property type="match status" value="2"/>
</dbReference>
<dbReference type="OrthoDB" id="567451at2759"/>
<dbReference type="PANTHER" id="PTHR46022">
    <property type="entry name" value="PROTEIN PATCHED"/>
    <property type="match status" value="1"/>
</dbReference>
<dbReference type="InterPro" id="IPR000731">
    <property type="entry name" value="SSD"/>
</dbReference>
<proteinExistence type="predicted"/>
<reference evidence="9 10" key="1">
    <citation type="submission" date="2011-10" db="EMBL/GenBank/DDBJ databases">
        <authorList>
            <person name="Genoscope - CEA"/>
        </authorList>
    </citation>
    <scope>NUCLEOTIDE SEQUENCE [LARGE SCALE GENOMIC DNA]</scope>
    <source>
        <strain evidence="9 10">RCC 1105</strain>
    </source>
</reference>
<feature type="compositionally biased region" description="Pro residues" evidence="6">
    <location>
        <begin position="592"/>
        <end position="603"/>
    </location>
</feature>
<dbReference type="KEGG" id="bpg:Bathy06g03190"/>
<feature type="transmembrane region" description="Helical" evidence="7">
    <location>
        <begin position="811"/>
        <end position="836"/>
    </location>
</feature>
<feature type="transmembrane region" description="Helical" evidence="7">
    <location>
        <begin position="875"/>
        <end position="896"/>
    </location>
</feature>